<keyword evidence="8" id="KW-0175">Coiled coil</keyword>
<keyword evidence="4" id="KW-0597">Phosphoprotein</keyword>
<dbReference type="PANTHER" id="PTHR34220:SF7">
    <property type="entry name" value="SENSOR HISTIDINE KINASE YPDA"/>
    <property type="match status" value="1"/>
</dbReference>
<keyword evidence="9" id="KW-0472">Membrane</keyword>
<dbReference type="InterPro" id="IPR036890">
    <property type="entry name" value="HATPase_C_sf"/>
</dbReference>
<dbReference type="Pfam" id="PF02518">
    <property type="entry name" value="HATPase_c"/>
    <property type="match status" value="1"/>
</dbReference>
<keyword evidence="7" id="KW-0902">Two-component regulatory system</keyword>
<evidence type="ECO:0000256" key="6">
    <source>
        <dbReference type="ARBA" id="ARBA00022777"/>
    </source>
</evidence>
<dbReference type="EC" id="2.7.13.3" evidence="3"/>
<keyword evidence="6 12" id="KW-0418">Kinase</keyword>
<evidence type="ECO:0000256" key="2">
    <source>
        <dbReference type="ARBA" id="ARBA00004370"/>
    </source>
</evidence>
<keyword evidence="9" id="KW-1133">Transmembrane helix</keyword>
<dbReference type="KEGG" id="cpy:Cphy_1582"/>
<dbReference type="Gene3D" id="6.10.340.10">
    <property type="match status" value="1"/>
</dbReference>
<comment type="catalytic activity">
    <reaction evidence="1">
        <text>ATP + protein L-histidine = ADP + protein N-phospho-L-histidine.</text>
        <dbReference type="EC" id="2.7.13.3"/>
    </reaction>
</comment>
<proteinExistence type="predicted"/>
<dbReference type="Pfam" id="PF00672">
    <property type="entry name" value="HAMP"/>
    <property type="match status" value="1"/>
</dbReference>
<dbReference type="PROSITE" id="PS50885">
    <property type="entry name" value="HAMP"/>
    <property type="match status" value="1"/>
</dbReference>
<dbReference type="Gene3D" id="3.30.565.10">
    <property type="entry name" value="Histidine kinase-like ATPase, C-terminal domain"/>
    <property type="match status" value="1"/>
</dbReference>
<dbReference type="InterPro" id="IPR003660">
    <property type="entry name" value="HAMP_dom"/>
</dbReference>
<dbReference type="AlphaFoldDB" id="A9KQP3"/>
<name>A9KQP3_LACP7</name>
<dbReference type="InterPro" id="IPR010559">
    <property type="entry name" value="Sig_transdc_His_kin_internal"/>
</dbReference>
<evidence type="ECO:0000313" key="13">
    <source>
        <dbReference type="Proteomes" id="UP000000370"/>
    </source>
</evidence>
<protein>
    <recommendedName>
        <fullName evidence="3">histidine kinase</fullName>
        <ecNumber evidence="3">2.7.13.3</ecNumber>
    </recommendedName>
</protein>
<feature type="transmembrane region" description="Helical" evidence="9">
    <location>
        <begin position="16"/>
        <end position="36"/>
    </location>
</feature>
<dbReference type="PANTHER" id="PTHR34220">
    <property type="entry name" value="SENSOR HISTIDINE KINASE YPDA"/>
    <property type="match status" value="1"/>
</dbReference>
<evidence type="ECO:0000256" key="5">
    <source>
        <dbReference type="ARBA" id="ARBA00022679"/>
    </source>
</evidence>
<dbReference type="HOGENOM" id="CLU_020473_5_1_9"/>
<evidence type="ECO:0000256" key="1">
    <source>
        <dbReference type="ARBA" id="ARBA00000085"/>
    </source>
</evidence>
<dbReference type="InterPro" id="IPR005467">
    <property type="entry name" value="His_kinase_dom"/>
</dbReference>
<keyword evidence="5" id="KW-0808">Transferase</keyword>
<dbReference type="STRING" id="357809.Cphy_1582"/>
<evidence type="ECO:0000256" key="9">
    <source>
        <dbReference type="SAM" id="Phobius"/>
    </source>
</evidence>
<reference evidence="13" key="1">
    <citation type="submission" date="2007-11" db="EMBL/GenBank/DDBJ databases">
        <title>Complete genome sequence of Clostridium phytofermentans ISDg.</title>
        <authorList>
            <person name="Leschine S.B."/>
            <person name="Warnick T.A."/>
            <person name="Blanchard J.L."/>
            <person name="Schnell D.J."/>
            <person name="Petit E.L."/>
            <person name="LaTouf W.G."/>
            <person name="Copeland A."/>
            <person name="Lucas S."/>
            <person name="Lapidus A."/>
            <person name="Barry K."/>
            <person name="Glavina del Rio T."/>
            <person name="Dalin E."/>
            <person name="Tice H."/>
            <person name="Pitluck S."/>
            <person name="Kiss H."/>
            <person name="Brettin T."/>
            <person name="Bruce D."/>
            <person name="Detter J.C."/>
            <person name="Han C."/>
            <person name="Kuske C."/>
            <person name="Schmutz J."/>
            <person name="Larimer F."/>
            <person name="Land M."/>
            <person name="Hauser L."/>
            <person name="Kyrpides N."/>
            <person name="Kim E.A."/>
            <person name="Richardson P."/>
        </authorList>
    </citation>
    <scope>NUCLEOTIDE SEQUENCE [LARGE SCALE GENOMIC DNA]</scope>
    <source>
        <strain evidence="13">ATCC 700394 / DSM 18823 / ISDg</strain>
    </source>
</reference>
<dbReference type="Pfam" id="PF06580">
    <property type="entry name" value="His_kinase"/>
    <property type="match status" value="1"/>
</dbReference>
<evidence type="ECO:0000259" key="10">
    <source>
        <dbReference type="PROSITE" id="PS50109"/>
    </source>
</evidence>
<feature type="coiled-coil region" evidence="8">
    <location>
        <begin position="55"/>
        <end position="101"/>
    </location>
</feature>
<sequence length="498" mass="57434">MGRKNEFVGISLQVKLMLAFAATIVLVFGMNAYMYVNINNFINRLDSIYVSNINLNELEEELTNVQTSMTKFLNTKTTDAMEEYYKHEQSYRNAIKSLKDEKSSDKLILMERNIKKMSEHYLLLTNQTIEAKRGRNVEKYKVRYENATASYTYISTYIYSLNNGLFKNNSMNYLALSNSIRSLERLSTFLIMSIASGNIIVILILTQTITRPLKILAKTANQVAEGNFDVEVVEVSSHDEVGVVTKAFDQMVISIRDYITRLKESVENERNLKERELRMESHLKDAQLKYLQAQINPHFLFNTLNAGAQLAMFEGAESTCEYVQNVAEFFRYSIKKNHEVVALHEEIELVDHYIYILNVRFSGAIHYEKHIDDRLTEITVPSMILQPIVENSFQYGLRDIEWEGKIVLSVYLNEEEVCVSIFDNGIGMDEEQVKQINTRKTRENVGDKDSNGIGLSNVMERLSLYFNQSQIVTVSSEGKNCGTEVTFRLPWKQEEKHV</sequence>
<evidence type="ECO:0000256" key="3">
    <source>
        <dbReference type="ARBA" id="ARBA00012438"/>
    </source>
</evidence>
<dbReference type="InterPro" id="IPR003594">
    <property type="entry name" value="HATPase_dom"/>
</dbReference>
<keyword evidence="9" id="KW-0812">Transmembrane</keyword>
<dbReference type="RefSeq" id="WP_012199610.1">
    <property type="nucleotide sequence ID" value="NC_010001.1"/>
</dbReference>
<evidence type="ECO:0000313" key="12">
    <source>
        <dbReference type="EMBL" id="ABX41956.1"/>
    </source>
</evidence>
<dbReference type="EMBL" id="CP000885">
    <property type="protein sequence ID" value="ABX41956.1"/>
    <property type="molecule type" value="Genomic_DNA"/>
</dbReference>
<dbReference type="eggNOG" id="COG2972">
    <property type="taxonomic scope" value="Bacteria"/>
</dbReference>
<keyword evidence="13" id="KW-1185">Reference proteome</keyword>
<evidence type="ECO:0000256" key="4">
    <source>
        <dbReference type="ARBA" id="ARBA00022553"/>
    </source>
</evidence>
<accession>A9KQP3</accession>
<feature type="domain" description="Histidine kinase" evidence="10">
    <location>
        <begin position="384"/>
        <end position="493"/>
    </location>
</feature>
<comment type="subcellular location">
    <subcellularLocation>
        <location evidence="2">Membrane</location>
    </subcellularLocation>
</comment>
<feature type="transmembrane region" description="Helical" evidence="9">
    <location>
        <begin position="186"/>
        <end position="205"/>
    </location>
</feature>
<dbReference type="SMART" id="SM00387">
    <property type="entry name" value="HATPase_c"/>
    <property type="match status" value="1"/>
</dbReference>
<dbReference type="GO" id="GO:0016020">
    <property type="term" value="C:membrane"/>
    <property type="evidence" value="ECO:0007669"/>
    <property type="project" value="UniProtKB-SubCell"/>
</dbReference>
<organism evidence="12 13">
    <name type="scientific">Lachnoclostridium phytofermentans (strain ATCC 700394 / DSM 18823 / ISDg)</name>
    <name type="common">Clostridium phytofermentans</name>
    <dbReference type="NCBI Taxonomy" id="357809"/>
    <lineage>
        <taxon>Bacteria</taxon>
        <taxon>Bacillati</taxon>
        <taxon>Bacillota</taxon>
        <taxon>Clostridia</taxon>
        <taxon>Lachnospirales</taxon>
        <taxon>Lachnospiraceae</taxon>
    </lineage>
</organism>
<evidence type="ECO:0000256" key="8">
    <source>
        <dbReference type="SAM" id="Coils"/>
    </source>
</evidence>
<dbReference type="CDD" id="cd06225">
    <property type="entry name" value="HAMP"/>
    <property type="match status" value="1"/>
</dbReference>
<evidence type="ECO:0000256" key="7">
    <source>
        <dbReference type="ARBA" id="ARBA00023012"/>
    </source>
</evidence>
<gene>
    <name evidence="12" type="ordered locus">Cphy_1582</name>
</gene>
<dbReference type="SUPFAM" id="SSF158472">
    <property type="entry name" value="HAMP domain-like"/>
    <property type="match status" value="1"/>
</dbReference>
<dbReference type="OrthoDB" id="9809348at2"/>
<dbReference type="SMART" id="SM00304">
    <property type="entry name" value="HAMP"/>
    <property type="match status" value="1"/>
</dbReference>
<dbReference type="GO" id="GO:0000155">
    <property type="term" value="F:phosphorelay sensor kinase activity"/>
    <property type="evidence" value="ECO:0007669"/>
    <property type="project" value="InterPro"/>
</dbReference>
<dbReference type="Proteomes" id="UP000000370">
    <property type="component" value="Chromosome"/>
</dbReference>
<dbReference type="InterPro" id="IPR050640">
    <property type="entry name" value="Bact_2-comp_sensor_kinase"/>
</dbReference>
<feature type="domain" description="HAMP" evidence="11">
    <location>
        <begin position="207"/>
        <end position="260"/>
    </location>
</feature>
<dbReference type="PROSITE" id="PS50109">
    <property type="entry name" value="HIS_KIN"/>
    <property type="match status" value="1"/>
</dbReference>
<evidence type="ECO:0000259" key="11">
    <source>
        <dbReference type="PROSITE" id="PS50885"/>
    </source>
</evidence>
<dbReference type="SUPFAM" id="SSF55874">
    <property type="entry name" value="ATPase domain of HSP90 chaperone/DNA topoisomerase II/histidine kinase"/>
    <property type="match status" value="1"/>
</dbReference>